<comment type="caution">
    <text evidence="3">The sequence shown here is derived from an EMBL/GenBank/DDBJ whole genome shotgun (WGS) entry which is preliminary data.</text>
</comment>
<dbReference type="InterPro" id="IPR015940">
    <property type="entry name" value="UBA"/>
</dbReference>
<accession>A0A267ERT8</accession>
<proteinExistence type="predicted"/>
<gene>
    <name evidence="3" type="ORF">BOX15_Mlig031655g1</name>
    <name evidence="2" type="ORF">BOX15_Mlig031655g2</name>
</gene>
<dbReference type="SUPFAM" id="SSF46934">
    <property type="entry name" value="UBA-like"/>
    <property type="match status" value="1"/>
</dbReference>
<evidence type="ECO:0000313" key="4">
    <source>
        <dbReference type="Proteomes" id="UP000215902"/>
    </source>
</evidence>
<evidence type="ECO:0000313" key="2">
    <source>
        <dbReference type="EMBL" id="PAA62867.1"/>
    </source>
</evidence>
<dbReference type="PROSITE" id="PS50030">
    <property type="entry name" value="UBA"/>
    <property type="match status" value="1"/>
</dbReference>
<keyword evidence="4" id="KW-1185">Reference proteome</keyword>
<evidence type="ECO:0000313" key="3">
    <source>
        <dbReference type="EMBL" id="PAA64231.1"/>
    </source>
</evidence>
<protein>
    <recommendedName>
        <fullName evidence="1">UBA domain-containing protein</fullName>
    </recommendedName>
</protein>
<sequence>MSGRMLQHDSTVGGRHCWTSGQVMLLQQQPQPALQLPTAMGGYLHPQQGYHRRSQNVWPTQSIIDNQLEALGRRLQSCIVQLINQGFNESEARLSLLRHRFNVEAASEELHHAAFMRKLQRASQTRAELGYVRSDVYRCGHKCLQRYQPCLPSIFEANSATLTSSATVAFPIHERAKSSFT</sequence>
<reference evidence="3 4" key="1">
    <citation type="submission" date="2017-06" db="EMBL/GenBank/DDBJ databases">
        <title>A platform for efficient transgenesis in Macrostomum lignano, a flatworm model organism for stem cell research.</title>
        <authorList>
            <person name="Berezikov E."/>
        </authorList>
    </citation>
    <scope>NUCLEOTIDE SEQUENCE [LARGE SCALE GENOMIC DNA]</scope>
    <source>
        <strain evidence="3">DV1</strain>
        <tissue evidence="3">Whole organism</tissue>
    </source>
</reference>
<dbReference type="EMBL" id="NIVC01001772">
    <property type="protein sequence ID" value="PAA64231.1"/>
    <property type="molecule type" value="Genomic_DNA"/>
</dbReference>
<name>A0A267ERT8_9PLAT</name>
<dbReference type="Proteomes" id="UP000215902">
    <property type="component" value="Unassembled WGS sequence"/>
</dbReference>
<organism evidence="3 4">
    <name type="scientific">Macrostomum lignano</name>
    <dbReference type="NCBI Taxonomy" id="282301"/>
    <lineage>
        <taxon>Eukaryota</taxon>
        <taxon>Metazoa</taxon>
        <taxon>Spiralia</taxon>
        <taxon>Lophotrochozoa</taxon>
        <taxon>Platyhelminthes</taxon>
        <taxon>Rhabditophora</taxon>
        <taxon>Macrostomorpha</taxon>
        <taxon>Macrostomida</taxon>
        <taxon>Macrostomidae</taxon>
        <taxon>Macrostomum</taxon>
    </lineage>
</organism>
<feature type="domain" description="UBA" evidence="1">
    <location>
        <begin position="63"/>
        <end position="113"/>
    </location>
</feature>
<dbReference type="EMBL" id="NIVC01001893">
    <property type="protein sequence ID" value="PAA62867.1"/>
    <property type="molecule type" value="Genomic_DNA"/>
</dbReference>
<dbReference type="AlphaFoldDB" id="A0A267ERT8"/>
<evidence type="ECO:0000259" key="1">
    <source>
        <dbReference type="PROSITE" id="PS50030"/>
    </source>
</evidence>
<dbReference type="InterPro" id="IPR009060">
    <property type="entry name" value="UBA-like_sf"/>
</dbReference>